<feature type="domain" description="PapC N-terminal" evidence="8">
    <location>
        <begin position="56"/>
        <end position="194"/>
    </location>
</feature>
<dbReference type="Pfam" id="PF13953">
    <property type="entry name" value="PapC_C"/>
    <property type="match status" value="1"/>
</dbReference>
<comment type="subcellular location">
    <subcellularLocation>
        <location evidence="1">Cell outer membrane</location>
        <topology evidence="1">Multi-pass membrane protein</topology>
    </subcellularLocation>
</comment>
<dbReference type="RefSeq" id="WP_217138265.1">
    <property type="nucleotide sequence ID" value="NZ_JAFMOU010000066.1"/>
</dbReference>
<evidence type="ECO:0000313" key="9">
    <source>
        <dbReference type="EMBL" id="MBU9835171.1"/>
    </source>
</evidence>
<comment type="similarity">
    <text evidence="2">Belongs to the fimbrial export usher family.</text>
</comment>
<dbReference type="InterPro" id="IPR025949">
    <property type="entry name" value="PapC-like_C"/>
</dbReference>
<dbReference type="PANTHER" id="PTHR30451">
    <property type="entry name" value="OUTER MEMBRANE USHER PROTEIN"/>
    <property type="match status" value="1"/>
</dbReference>
<evidence type="ECO:0000256" key="2">
    <source>
        <dbReference type="ARBA" id="ARBA00008064"/>
    </source>
</evidence>
<evidence type="ECO:0000256" key="5">
    <source>
        <dbReference type="ARBA" id="ARBA00023136"/>
    </source>
</evidence>
<evidence type="ECO:0000256" key="6">
    <source>
        <dbReference type="ARBA" id="ARBA00023237"/>
    </source>
</evidence>
<keyword evidence="5" id="KW-0472">Membrane</keyword>
<proteinExistence type="inferred from homology"/>
<keyword evidence="3" id="KW-0813">Transport</keyword>
<gene>
    <name evidence="9" type="ORF">J1786_10155</name>
</gene>
<dbReference type="EMBL" id="JAFMOU010000066">
    <property type="protein sequence ID" value="MBU9835171.1"/>
    <property type="molecule type" value="Genomic_DNA"/>
</dbReference>
<evidence type="ECO:0000256" key="1">
    <source>
        <dbReference type="ARBA" id="ARBA00004571"/>
    </source>
</evidence>
<feature type="domain" description="PapC-like C-terminal" evidence="7">
    <location>
        <begin position="780"/>
        <end position="841"/>
    </location>
</feature>
<dbReference type="InterPro" id="IPR025885">
    <property type="entry name" value="PapC_N"/>
</dbReference>
<evidence type="ECO:0000313" key="10">
    <source>
        <dbReference type="Proteomes" id="UP000699865"/>
    </source>
</evidence>
<keyword evidence="6" id="KW-0998">Cell outer membrane</keyword>
<protein>
    <submittedName>
        <fullName evidence="9">Fimbrial biogenesis outer membrane usher protein</fullName>
    </submittedName>
</protein>
<evidence type="ECO:0000256" key="3">
    <source>
        <dbReference type="ARBA" id="ARBA00022448"/>
    </source>
</evidence>
<name>A0ABS6L001_9GAMM</name>
<dbReference type="Pfam" id="PF00577">
    <property type="entry name" value="Usher"/>
    <property type="match status" value="1"/>
</dbReference>
<keyword evidence="10" id="KW-1185">Reference proteome</keyword>
<dbReference type="InterPro" id="IPR000015">
    <property type="entry name" value="Fimb_usher"/>
</dbReference>
<evidence type="ECO:0000259" key="8">
    <source>
        <dbReference type="Pfam" id="PF13954"/>
    </source>
</evidence>
<reference evidence="9 10" key="1">
    <citation type="submission" date="2021-03" db="EMBL/GenBank/DDBJ databases">
        <title>Five novel Rahnella species.</title>
        <authorList>
            <person name="Brady C."/>
            <person name="Asselin J."/>
            <person name="Beer S."/>
            <person name="Bruberg M.B."/>
            <person name="Crampton B."/>
            <person name="Venter S."/>
            <person name="Arnold D."/>
            <person name="Denman S."/>
        </authorList>
    </citation>
    <scope>NUCLEOTIDE SEQUENCE [LARGE SCALE GENOMIC DNA]</scope>
    <source>
        <strain evidence="9 10">L72c</strain>
    </source>
</reference>
<dbReference type="Pfam" id="PF13954">
    <property type="entry name" value="PapC_N"/>
    <property type="match status" value="1"/>
</dbReference>
<keyword evidence="4" id="KW-0812">Transmembrane</keyword>
<evidence type="ECO:0000256" key="4">
    <source>
        <dbReference type="ARBA" id="ARBA00022692"/>
    </source>
</evidence>
<comment type="caution">
    <text evidence="9">The sequence shown here is derived from an EMBL/GenBank/DDBJ whole genome shotgun (WGS) entry which is preliminary data.</text>
</comment>
<dbReference type="Proteomes" id="UP000699865">
    <property type="component" value="Unassembled WGS sequence"/>
</dbReference>
<accession>A0ABS6L001</accession>
<sequence length="863" mass="94622">MIRLNQASRNFSAFIVGFSSFMVSNAFCETVPVTGMTLGSNIESKSTVKEKKAVRFNNGFMVGNLAGMDLSAFDNEELTKPGDYHVDVKVNGKSIGVKKIKYVSVGSEIQPCLTKEFIYQFDIDTSKLHAGWDVDKCILLSKLIPSATFKYDSDEETLEFSIPQVSLLNNPEGYVNPALWDNGVPSLAVNYSLSATNVRNQDHTSDDYYYGNALSSLKLGAWRFYTFDSVTKDSTSTQWDHISAYTQRAIAPLKAEMKAGDINTTGELFNTVSLRGVSLATDERMLPDSLRGYAPVIRGVADTNAKITIRQNGNVLKELTVPPGEFEITDLYATGYGGDLEVTITEATGQVRTFITPYSSVPMLLRPGQSRFSTTVGEIRNDSLRDKPLVLEGTYQYGLTNQVTAYTGFQTIEDNEYSALMAGAAVNTPIGALGADITRSFTSFEVEDEDSCDRFCNMSLKLSLAKFFNDTGTNLSLAGYRYSSKDYYSLSDALLTAQALEDDDGKYLPINYRDKVEINISQNLIDGWGNVYLSGYYGRAWDSQTEKNNASSYQFGYSNSWYAMSYNINFSKTIDEDGDTDDAIYLSMSVPFGTLHSKVPKLNASVSYSDQDSSIRTALNGTAGEYNQMSYGGWINYVQDHQTNAGINLGYSGSAMQGNIGYSQTETSFMTTMNASGGIVLHEGGVNYSSALSDTFGIVEAKGATGSHVYPDMISQVSENGYAIISSLNPYQYNDIYLDTKGADMEVEVDDTKASLVPTAGASVKLSFKTKNNINKFLLIKDKKGVVVPYGAMIKDSDESVLGIVGQGGRAMVAQPENNAEQWLTVSWSEKKNAHSCRMKYIPDEKESAEKTVGIATLNKVCE</sequence>
<dbReference type="PANTHER" id="PTHR30451:SF5">
    <property type="entry name" value="SLR0019 PROTEIN"/>
    <property type="match status" value="1"/>
</dbReference>
<evidence type="ECO:0000259" key="7">
    <source>
        <dbReference type="Pfam" id="PF13953"/>
    </source>
</evidence>
<organism evidence="9 10">
    <name type="scientific">Rahnella perminowiae</name>
    <dbReference type="NCBI Taxonomy" id="2816244"/>
    <lineage>
        <taxon>Bacteria</taxon>
        <taxon>Pseudomonadati</taxon>
        <taxon>Pseudomonadota</taxon>
        <taxon>Gammaproteobacteria</taxon>
        <taxon>Enterobacterales</taxon>
        <taxon>Yersiniaceae</taxon>
        <taxon>Rahnella</taxon>
    </lineage>
</organism>